<proteinExistence type="predicted"/>
<name>A0ABY2EZK8_9GAMM</name>
<evidence type="ECO:0000256" key="1">
    <source>
        <dbReference type="SAM" id="SignalP"/>
    </source>
</evidence>
<organism evidence="2 3">
    <name type="scientific">Oceanimonas baumannii</name>
    <dbReference type="NCBI Taxonomy" id="129578"/>
    <lineage>
        <taxon>Bacteria</taxon>
        <taxon>Pseudomonadati</taxon>
        <taxon>Pseudomonadota</taxon>
        <taxon>Gammaproteobacteria</taxon>
        <taxon>Aeromonadales</taxon>
        <taxon>Aeromonadaceae</taxon>
        <taxon>Oceanimonas</taxon>
    </lineage>
</organism>
<reference evidence="2 3" key="1">
    <citation type="submission" date="2019-03" db="EMBL/GenBank/DDBJ databases">
        <title>Genomic Encyclopedia of Archaeal and Bacterial Type Strains, Phase II (KMG-II): from individual species to whole genera.</title>
        <authorList>
            <person name="Goeker M."/>
        </authorList>
    </citation>
    <scope>NUCLEOTIDE SEQUENCE [LARGE SCALE GENOMIC DNA]</scope>
    <source>
        <strain evidence="2 3">DSM 15594</strain>
    </source>
</reference>
<evidence type="ECO:0000313" key="3">
    <source>
        <dbReference type="Proteomes" id="UP000295058"/>
    </source>
</evidence>
<evidence type="ECO:0000313" key="2">
    <source>
        <dbReference type="EMBL" id="TDW59470.1"/>
    </source>
</evidence>
<dbReference type="Proteomes" id="UP000295058">
    <property type="component" value="Unassembled WGS sequence"/>
</dbReference>
<comment type="caution">
    <text evidence="2">The sequence shown here is derived from an EMBL/GenBank/DDBJ whole genome shotgun (WGS) entry which is preliminary data.</text>
</comment>
<keyword evidence="3" id="KW-1185">Reference proteome</keyword>
<dbReference type="EMBL" id="SODO01000005">
    <property type="protein sequence ID" value="TDW59470.1"/>
    <property type="molecule type" value="Genomic_DNA"/>
</dbReference>
<dbReference type="RefSeq" id="WP_243832817.1">
    <property type="nucleotide sequence ID" value="NZ_NQJF01000006.1"/>
</dbReference>
<sequence length="70" mass="7766">MIKQGIPLSALLLFTTLSAHPVFASEPQVKKSKTNICHPKGGRYYHKTKNYTPYNSMEACIQSGGRAAKR</sequence>
<feature type="chain" id="PRO_5046760429" evidence="1">
    <location>
        <begin position="25"/>
        <end position="70"/>
    </location>
</feature>
<accession>A0ABY2EZK8</accession>
<keyword evidence="1" id="KW-0732">Signal</keyword>
<feature type="signal peptide" evidence="1">
    <location>
        <begin position="1"/>
        <end position="24"/>
    </location>
</feature>
<gene>
    <name evidence="2" type="ORF">LY04_01721</name>
</gene>
<protein>
    <submittedName>
        <fullName evidence="2">Uncharacterized protein</fullName>
    </submittedName>
</protein>